<dbReference type="InterPro" id="IPR001737">
    <property type="entry name" value="KsgA/Erm"/>
</dbReference>
<comment type="caution">
    <text evidence="7 8">Lacks conserved residue(s) required for the propagation of feature annotation.</text>
</comment>
<gene>
    <name evidence="7" type="primary">rsmA</name>
    <name evidence="7" type="synonym">ksgA</name>
    <name evidence="10" type="ordered locus">Metok_1204</name>
</gene>
<dbReference type="CDD" id="cd02440">
    <property type="entry name" value="AdoMet_MTases"/>
    <property type="match status" value="1"/>
</dbReference>
<dbReference type="Gene3D" id="1.10.8.100">
    <property type="entry name" value="Ribosomal RNA adenine dimethylase-like, domain 2"/>
    <property type="match status" value="1"/>
</dbReference>
<keyword evidence="11" id="KW-1185">Reference proteome</keyword>
<dbReference type="InterPro" id="IPR011530">
    <property type="entry name" value="rRNA_adenine_dimethylase"/>
</dbReference>
<feature type="domain" description="Ribosomal RNA adenine methylase transferase N-terminal" evidence="9">
    <location>
        <begin position="24"/>
        <end position="190"/>
    </location>
</feature>
<dbReference type="PROSITE" id="PS01131">
    <property type="entry name" value="RRNA_A_DIMETH"/>
    <property type="match status" value="1"/>
</dbReference>
<keyword evidence="5 7" id="KW-0949">S-adenosyl-L-methionine</keyword>
<dbReference type="InterPro" id="IPR020598">
    <property type="entry name" value="rRNA_Ade_methylase_Trfase_N"/>
</dbReference>
<dbReference type="GO" id="GO:0003723">
    <property type="term" value="F:RNA binding"/>
    <property type="evidence" value="ECO:0007669"/>
    <property type="project" value="UniProtKB-UniRule"/>
</dbReference>
<feature type="binding site" evidence="7 8">
    <location>
        <position position="19"/>
    </location>
    <ligand>
        <name>S-adenosyl-L-methionine</name>
        <dbReference type="ChEBI" id="CHEBI:59789"/>
    </ligand>
</feature>
<evidence type="ECO:0000256" key="5">
    <source>
        <dbReference type="ARBA" id="ARBA00022691"/>
    </source>
</evidence>
<keyword evidence="1 7" id="KW-0963">Cytoplasm</keyword>
<dbReference type="SMART" id="SM00650">
    <property type="entry name" value="rADc"/>
    <property type="match status" value="1"/>
</dbReference>
<evidence type="ECO:0000256" key="8">
    <source>
        <dbReference type="PROSITE-ProRule" id="PRU01026"/>
    </source>
</evidence>
<dbReference type="Proteomes" id="UP000009296">
    <property type="component" value="Chromosome"/>
</dbReference>
<feature type="binding site" evidence="7 8">
    <location>
        <position position="107"/>
    </location>
    <ligand>
        <name>S-adenosyl-L-methionine</name>
        <dbReference type="ChEBI" id="CHEBI:59789"/>
    </ligand>
</feature>
<protein>
    <recommendedName>
        <fullName evidence="7">Probable ribosomal RNA small subunit methyltransferase A</fullName>
        <ecNumber evidence="7">2.1.1.-</ecNumber>
    </recommendedName>
    <alternativeName>
        <fullName evidence="7">16S rRNA dimethyladenosine transferase</fullName>
    </alternativeName>
    <alternativeName>
        <fullName evidence="7">16S rRNA dimethylase</fullName>
    </alternativeName>
    <alternativeName>
        <fullName evidence="7">S-adenosylmethionine-6-N',N'-adenosyl(rRNA) dimethyltransferase</fullName>
    </alternativeName>
</protein>
<dbReference type="HOGENOM" id="CLU_041220_0_2_2"/>
<keyword evidence="4 7" id="KW-0808">Transferase</keyword>
<feature type="binding site" evidence="7 8">
    <location>
        <position position="65"/>
    </location>
    <ligand>
        <name>S-adenosyl-L-methionine</name>
        <dbReference type="ChEBI" id="CHEBI:59789"/>
    </ligand>
</feature>
<name>F8AJI6_METOI</name>
<evidence type="ECO:0000256" key="1">
    <source>
        <dbReference type="ARBA" id="ARBA00022490"/>
    </source>
</evidence>
<sequence>MEPRCEIMKQNKKLGQCFLKDKNIVKKAVNAADINKNDIVLEIGLGKGILTKELAKNAKKVYVIELDMRLEPFAEEVIAEYPNVEIIWNDALKVNLDELNFNKIVANLPYQISSPITFKFLKKDFDVAVLMYQYEFAKRMIAKEGTKEYGRLSVSVQYYANVQFVCKVSPSAFSPKPKVDSAIVKITKKEPNELYYLEDKEFFENVVRALFQHKNKTAKKALINSCHEMGLNRDEIKNMIDTLNNLNLSKFDLNERVFTLNIEKIVELSNMLYRIKNKL</sequence>
<dbReference type="HAMAP" id="MF_00607">
    <property type="entry name" value="16SrRNA_methyltr_A"/>
    <property type="match status" value="1"/>
</dbReference>
<reference evidence="10" key="1">
    <citation type="submission" date="2011-05" db="EMBL/GenBank/DDBJ databases">
        <title>Complete sequence of chromosome of Methanothermococcus okinawensis IH1.</title>
        <authorList>
            <consortium name="US DOE Joint Genome Institute"/>
            <person name="Lucas S."/>
            <person name="Han J."/>
            <person name="Lapidus A."/>
            <person name="Cheng J.-F."/>
            <person name="Goodwin L."/>
            <person name="Pitluck S."/>
            <person name="Peters L."/>
            <person name="Mikhailova N."/>
            <person name="Held B."/>
            <person name="Han C."/>
            <person name="Tapia R."/>
            <person name="Land M."/>
            <person name="Hauser L."/>
            <person name="Kyrpides N."/>
            <person name="Ivanova N."/>
            <person name="Pagani I."/>
            <person name="Sieprawska-Lupa M."/>
            <person name="Takai K."/>
            <person name="Miyazaki J."/>
            <person name="Whitman W."/>
            <person name="Woyke T."/>
        </authorList>
    </citation>
    <scope>NUCLEOTIDE SEQUENCE [LARGE SCALE GENOMIC DNA]</scope>
    <source>
        <strain evidence="10">IH1</strain>
    </source>
</reference>
<dbReference type="PROSITE" id="PS51689">
    <property type="entry name" value="SAM_RNA_A_N6_MT"/>
    <property type="match status" value="1"/>
</dbReference>
<evidence type="ECO:0000256" key="4">
    <source>
        <dbReference type="ARBA" id="ARBA00022679"/>
    </source>
</evidence>
<dbReference type="GO" id="GO:0000179">
    <property type="term" value="F:rRNA (adenine-N6,N6-)-dimethyltransferase activity"/>
    <property type="evidence" value="ECO:0007669"/>
    <property type="project" value="UniProtKB-UniRule"/>
</dbReference>
<dbReference type="Gene3D" id="3.40.50.150">
    <property type="entry name" value="Vaccinia Virus protein VP39"/>
    <property type="match status" value="1"/>
</dbReference>
<dbReference type="SUPFAM" id="SSF53335">
    <property type="entry name" value="S-adenosyl-L-methionine-dependent methyltransferases"/>
    <property type="match status" value="1"/>
</dbReference>
<keyword evidence="2 7" id="KW-0698">rRNA processing</keyword>
<dbReference type="STRING" id="647113.Metok_1204"/>
<dbReference type="GO" id="GO:0005737">
    <property type="term" value="C:cytoplasm"/>
    <property type="evidence" value="ECO:0007669"/>
    <property type="project" value="UniProtKB-SubCell"/>
</dbReference>
<evidence type="ECO:0000259" key="9">
    <source>
        <dbReference type="SMART" id="SM00650"/>
    </source>
</evidence>
<dbReference type="AlphaFoldDB" id="F8AJI6"/>
<evidence type="ECO:0000256" key="6">
    <source>
        <dbReference type="ARBA" id="ARBA00022884"/>
    </source>
</evidence>
<organism evidence="10 11">
    <name type="scientific">Methanothermococcus okinawensis (strain DSM 14208 / JCM 11175 / IH1)</name>
    <dbReference type="NCBI Taxonomy" id="647113"/>
    <lineage>
        <taxon>Archaea</taxon>
        <taxon>Methanobacteriati</taxon>
        <taxon>Methanobacteriota</taxon>
        <taxon>Methanomada group</taxon>
        <taxon>Methanococci</taxon>
        <taxon>Methanococcales</taxon>
        <taxon>Methanococcaceae</taxon>
        <taxon>Methanothermococcus</taxon>
    </lineage>
</organism>
<evidence type="ECO:0000256" key="3">
    <source>
        <dbReference type="ARBA" id="ARBA00022603"/>
    </source>
</evidence>
<dbReference type="PANTHER" id="PTHR11727">
    <property type="entry name" value="DIMETHYLADENOSINE TRANSFERASE"/>
    <property type="match status" value="1"/>
</dbReference>
<proteinExistence type="inferred from homology"/>
<evidence type="ECO:0000256" key="2">
    <source>
        <dbReference type="ARBA" id="ARBA00022552"/>
    </source>
</evidence>
<keyword evidence="3 7" id="KW-0489">Methyltransferase</keyword>
<dbReference type="NCBIfam" id="TIGR00755">
    <property type="entry name" value="ksgA"/>
    <property type="match status" value="1"/>
</dbReference>
<comment type="subcellular location">
    <subcellularLocation>
        <location evidence="7">Cytoplasm</location>
    </subcellularLocation>
</comment>
<dbReference type="InterPro" id="IPR023165">
    <property type="entry name" value="rRNA_Ade_diMease-like_C"/>
</dbReference>
<feature type="binding site" evidence="7 8">
    <location>
        <position position="90"/>
    </location>
    <ligand>
        <name>S-adenosyl-L-methionine</name>
        <dbReference type="ChEBI" id="CHEBI:59789"/>
    </ligand>
</feature>
<dbReference type="PANTHER" id="PTHR11727:SF7">
    <property type="entry name" value="DIMETHYLADENOSINE TRANSFERASE-RELATED"/>
    <property type="match status" value="1"/>
</dbReference>
<accession>F8AJI6</accession>
<comment type="similarity">
    <text evidence="7">Belongs to the class I-like SAM-binding methyltransferase superfamily. rRNA adenine N(6)-methyltransferase family. RsmA subfamily.</text>
</comment>
<evidence type="ECO:0000313" key="11">
    <source>
        <dbReference type="Proteomes" id="UP000009296"/>
    </source>
</evidence>
<evidence type="ECO:0000313" key="10">
    <source>
        <dbReference type="EMBL" id="AEH07172.1"/>
    </source>
</evidence>
<evidence type="ECO:0000256" key="7">
    <source>
        <dbReference type="HAMAP-Rule" id="MF_00607"/>
    </source>
</evidence>
<dbReference type="eggNOG" id="arCOG04131">
    <property type="taxonomic scope" value="Archaea"/>
</dbReference>
<dbReference type="EMBL" id="CP002792">
    <property type="protein sequence ID" value="AEH07172.1"/>
    <property type="molecule type" value="Genomic_DNA"/>
</dbReference>
<dbReference type="EC" id="2.1.1.-" evidence="7"/>
<dbReference type="FunFam" id="3.40.50.150:FF:000023">
    <property type="entry name" value="Ribosomal RNA small subunit methyltransferase A"/>
    <property type="match status" value="1"/>
</dbReference>
<dbReference type="InterPro" id="IPR020596">
    <property type="entry name" value="rRNA_Ade_Mease_Trfase_CS"/>
</dbReference>
<feature type="binding site" evidence="7 8">
    <location>
        <position position="44"/>
    </location>
    <ligand>
        <name>S-adenosyl-L-methionine</name>
        <dbReference type="ChEBI" id="CHEBI:59789"/>
    </ligand>
</feature>
<dbReference type="Pfam" id="PF00398">
    <property type="entry name" value="RrnaAD"/>
    <property type="match status" value="1"/>
</dbReference>
<comment type="function">
    <text evidence="7">Specifically dimethylates two adjacent adenosines in the loop of a conserved hairpin near the 3'-end of 16S rRNA in the 30S particle. May play a critical role in biogenesis of 30S subunits.</text>
</comment>
<dbReference type="KEGG" id="mok:Metok_1204"/>
<dbReference type="InterPro" id="IPR029063">
    <property type="entry name" value="SAM-dependent_MTases_sf"/>
</dbReference>
<keyword evidence="6 7" id="KW-0694">RNA-binding</keyword>